<reference evidence="1 2" key="1">
    <citation type="journal article" date="2017" name="Mycologia">
        <title>Bifiguratus adelaidae, gen. et sp. nov., a new member of Mucoromycotina in endophytic and soil-dwelling habitats.</title>
        <authorList>
            <person name="Torres-Cruz T.J."/>
            <person name="Billingsley Tobias T.L."/>
            <person name="Almatruk M."/>
            <person name="Hesse C."/>
            <person name="Kuske C.R."/>
            <person name="Desiro A."/>
            <person name="Benucci G.M."/>
            <person name="Bonito G."/>
            <person name="Stajich J.E."/>
            <person name="Dunlap C."/>
            <person name="Arnold A.E."/>
            <person name="Porras-Alfaro A."/>
        </authorList>
    </citation>
    <scope>NUCLEOTIDE SEQUENCE [LARGE SCALE GENOMIC DNA]</scope>
    <source>
        <strain evidence="1 2">AZ0501</strain>
    </source>
</reference>
<evidence type="ECO:0000313" key="1">
    <source>
        <dbReference type="EMBL" id="OZJ01325.1"/>
    </source>
</evidence>
<proteinExistence type="predicted"/>
<feature type="non-terminal residue" evidence="1">
    <location>
        <position position="77"/>
    </location>
</feature>
<dbReference type="AlphaFoldDB" id="A0A261XS76"/>
<sequence length="77" mass="8467">FISEDFLDHLTGEAGGTQIAQQLQNLQESGLLRRKSSSSSVAENGADFWLWPTLPNKLDDEGPIVDFLASIAFKLCE</sequence>
<protein>
    <submittedName>
        <fullName evidence="1">Uncharacterized protein</fullName>
    </submittedName>
</protein>
<dbReference type="Proteomes" id="UP000242875">
    <property type="component" value="Unassembled WGS sequence"/>
</dbReference>
<comment type="caution">
    <text evidence="1">The sequence shown here is derived from an EMBL/GenBank/DDBJ whole genome shotgun (WGS) entry which is preliminary data.</text>
</comment>
<name>A0A261XS76_9FUNG</name>
<evidence type="ECO:0000313" key="2">
    <source>
        <dbReference type="Proteomes" id="UP000242875"/>
    </source>
</evidence>
<organism evidence="1 2">
    <name type="scientific">Bifiguratus adelaidae</name>
    <dbReference type="NCBI Taxonomy" id="1938954"/>
    <lineage>
        <taxon>Eukaryota</taxon>
        <taxon>Fungi</taxon>
        <taxon>Fungi incertae sedis</taxon>
        <taxon>Mucoromycota</taxon>
        <taxon>Mucoromycotina</taxon>
        <taxon>Endogonomycetes</taxon>
        <taxon>Endogonales</taxon>
        <taxon>Endogonales incertae sedis</taxon>
        <taxon>Bifiguratus</taxon>
    </lineage>
</organism>
<gene>
    <name evidence="1" type="ORF">BZG36_05761</name>
</gene>
<accession>A0A261XS76</accession>
<dbReference type="EMBL" id="MVBO01000558">
    <property type="protein sequence ID" value="OZJ01325.1"/>
    <property type="molecule type" value="Genomic_DNA"/>
</dbReference>
<keyword evidence="2" id="KW-1185">Reference proteome</keyword>
<feature type="non-terminal residue" evidence="1">
    <location>
        <position position="1"/>
    </location>
</feature>